<dbReference type="Proteomes" id="UP000318288">
    <property type="component" value="Unassembled WGS sequence"/>
</dbReference>
<dbReference type="EC" id="5.1.3.24" evidence="3"/>
<protein>
    <submittedName>
        <fullName evidence="3">N-acetylneuraminate epimerase</fullName>
        <ecNumber evidence="3">5.1.3.24</ecNumber>
    </submittedName>
</protein>
<dbReference type="RefSeq" id="WP_146458157.1">
    <property type="nucleotide sequence ID" value="NZ_SJPW01000003.1"/>
</dbReference>
<feature type="signal peptide" evidence="2">
    <location>
        <begin position="1"/>
        <end position="30"/>
    </location>
</feature>
<feature type="chain" id="PRO_5022972267" evidence="2">
    <location>
        <begin position="31"/>
        <end position="569"/>
    </location>
</feature>
<dbReference type="PANTHER" id="PTHR46375">
    <property type="entry name" value="KELCH REPEAT AND BTB DOMAIN-CONTAINING PROTEIN 13-RELATED"/>
    <property type="match status" value="1"/>
</dbReference>
<organism evidence="3 4">
    <name type="scientific">Rubripirellula tenax</name>
    <dbReference type="NCBI Taxonomy" id="2528015"/>
    <lineage>
        <taxon>Bacteria</taxon>
        <taxon>Pseudomonadati</taxon>
        <taxon>Planctomycetota</taxon>
        <taxon>Planctomycetia</taxon>
        <taxon>Pirellulales</taxon>
        <taxon>Pirellulaceae</taxon>
        <taxon>Rubripirellula</taxon>
    </lineage>
</organism>
<proteinExistence type="predicted"/>
<reference evidence="3 4" key="1">
    <citation type="submission" date="2019-02" db="EMBL/GenBank/DDBJ databases">
        <title>Deep-cultivation of Planctomycetes and their phenomic and genomic characterization uncovers novel biology.</title>
        <authorList>
            <person name="Wiegand S."/>
            <person name="Jogler M."/>
            <person name="Boedeker C."/>
            <person name="Pinto D."/>
            <person name="Vollmers J."/>
            <person name="Rivas-Marin E."/>
            <person name="Kohn T."/>
            <person name="Peeters S.H."/>
            <person name="Heuer A."/>
            <person name="Rast P."/>
            <person name="Oberbeckmann S."/>
            <person name="Bunk B."/>
            <person name="Jeske O."/>
            <person name="Meyerdierks A."/>
            <person name="Storesund J.E."/>
            <person name="Kallscheuer N."/>
            <person name="Luecker S."/>
            <person name="Lage O.M."/>
            <person name="Pohl T."/>
            <person name="Merkel B.J."/>
            <person name="Hornburger P."/>
            <person name="Mueller R.-W."/>
            <person name="Bruemmer F."/>
            <person name="Labrenz M."/>
            <person name="Spormann A.M."/>
            <person name="Op Den Camp H."/>
            <person name="Overmann J."/>
            <person name="Amann R."/>
            <person name="Jetten M.S.M."/>
            <person name="Mascher T."/>
            <person name="Medema M.H."/>
            <person name="Devos D.P."/>
            <person name="Kaster A.-K."/>
            <person name="Ovreas L."/>
            <person name="Rohde M."/>
            <person name="Galperin M.Y."/>
            <person name="Jogler C."/>
        </authorList>
    </citation>
    <scope>NUCLEOTIDE SEQUENCE [LARGE SCALE GENOMIC DNA]</scope>
    <source>
        <strain evidence="3 4">Poly51</strain>
    </source>
</reference>
<dbReference type="InterPro" id="IPR052392">
    <property type="entry name" value="Kelch-BTB_domain-containing"/>
</dbReference>
<dbReference type="EMBL" id="SJPW01000003">
    <property type="protein sequence ID" value="TWU56812.1"/>
    <property type="molecule type" value="Genomic_DNA"/>
</dbReference>
<dbReference type="OrthoDB" id="232651at2"/>
<evidence type="ECO:0000256" key="2">
    <source>
        <dbReference type="SAM" id="SignalP"/>
    </source>
</evidence>
<name>A0A5C6F764_9BACT</name>
<dbReference type="InterPro" id="IPR015915">
    <property type="entry name" value="Kelch-typ_b-propeller"/>
</dbReference>
<keyword evidence="2" id="KW-0732">Signal</keyword>
<dbReference type="SMART" id="SM00612">
    <property type="entry name" value="Kelch"/>
    <property type="match status" value="3"/>
</dbReference>
<keyword evidence="3" id="KW-0413">Isomerase</keyword>
<comment type="caution">
    <text evidence="3">The sequence shown here is derived from an EMBL/GenBank/DDBJ whole genome shotgun (WGS) entry which is preliminary data.</text>
</comment>
<feature type="region of interest" description="Disordered" evidence="1">
    <location>
        <begin position="233"/>
        <end position="267"/>
    </location>
</feature>
<dbReference type="SUPFAM" id="SSF117281">
    <property type="entry name" value="Kelch motif"/>
    <property type="match status" value="1"/>
</dbReference>
<gene>
    <name evidence="3" type="primary">nanM_1</name>
    <name evidence="3" type="ORF">Poly51_27290</name>
</gene>
<dbReference type="InterPro" id="IPR006652">
    <property type="entry name" value="Kelch_1"/>
</dbReference>
<feature type="compositionally biased region" description="Basic and acidic residues" evidence="1">
    <location>
        <begin position="236"/>
        <end position="248"/>
    </location>
</feature>
<dbReference type="Pfam" id="PF01344">
    <property type="entry name" value="Kelch_1"/>
    <property type="match status" value="2"/>
</dbReference>
<evidence type="ECO:0000313" key="3">
    <source>
        <dbReference type="EMBL" id="TWU56812.1"/>
    </source>
</evidence>
<accession>A0A5C6F764</accession>
<dbReference type="Gene3D" id="2.120.10.80">
    <property type="entry name" value="Kelch-type beta propeller"/>
    <property type="match status" value="2"/>
</dbReference>
<dbReference type="GO" id="GO:0016853">
    <property type="term" value="F:isomerase activity"/>
    <property type="evidence" value="ECO:0007669"/>
    <property type="project" value="UniProtKB-KW"/>
</dbReference>
<sequence precursor="true">MKNTFHQIRLLSLAASISTMSFVASSAAFAHMPWLATDDEGHAVMWFGESPEDRTYHMPEKLAAIQLTHAKSAVTTERVDNDSLVGIRSTDQINAVDEIAGTATYGIYHGTKLTYHVEHLPQTDISQWPTEPRAGAPFQSIITASPAGGISVTILINGKPAKDVDVKLYCEAGHEEASATTDIAGIVTFKKSAVEPGLNAIAVGLTDDTASGTLDGQGYGSTTDYLTATFRVPGGAHDKRMDDSEPAKKPSRPAVDPSSGASIVPSGLPALPEELTSFGAAMVGTKIYLYGGHTGDAHSYSVDEQSDRLWCLDTANGESGTWTKLSNGPALQGLGLVAHGDRVIRIGGFTAVNAIGEEHDLRSQNAVAAYDTNTHLWTELPSLPEARSSLDAAVLGDTIYVVGGWKLNGESDDSEWHSTAWSLDLGDTDATWQPIAAPTFQRRAISAAAHDGKLFVIGGMTSDGQPTTRVDVFDPTTNAWTEGPSLPGSGMSGFGSTSFATGGGLYVSTMDGFVHRIGADGQGWSTIAKSDPPRFFHRMLPTNDRQLLIMGGVNMEIGKCTQIDRVELP</sequence>
<evidence type="ECO:0000256" key="1">
    <source>
        <dbReference type="SAM" id="MobiDB-lite"/>
    </source>
</evidence>
<evidence type="ECO:0000313" key="4">
    <source>
        <dbReference type="Proteomes" id="UP000318288"/>
    </source>
</evidence>
<dbReference type="PANTHER" id="PTHR46375:SF3">
    <property type="entry name" value="KELCH REPEAT AND BTB DOMAIN-CONTAINING PROTEIN 13"/>
    <property type="match status" value="1"/>
</dbReference>
<keyword evidence="4" id="KW-1185">Reference proteome</keyword>
<dbReference type="AlphaFoldDB" id="A0A5C6F764"/>